<dbReference type="Gene3D" id="3.40.50.300">
    <property type="entry name" value="P-loop containing nucleotide triphosphate hydrolases"/>
    <property type="match status" value="1"/>
</dbReference>
<dbReference type="PANTHER" id="PTHR10763:SF22">
    <property type="entry name" value="ORC1-TYPE DNA REPLICATION PROTEIN"/>
    <property type="match status" value="1"/>
</dbReference>
<evidence type="ECO:0000259" key="7">
    <source>
        <dbReference type="SMART" id="SM01074"/>
    </source>
</evidence>
<dbReference type="InterPro" id="IPR003593">
    <property type="entry name" value="AAA+_ATPase"/>
</dbReference>
<comment type="function">
    <text evidence="5">Involved in regulation of DNA replication.</text>
</comment>
<keyword evidence="3 5" id="KW-0547">Nucleotide-binding</keyword>
<dbReference type="RefSeq" id="WP_124956040.1">
    <property type="nucleotide sequence ID" value="NZ_RRCH01000032.1"/>
</dbReference>
<dbReference type="GO" id="GO:0005524">
    <property type="term" value="F:ATP binding"/>
    <property type="evidence" value="ECO:0007669"/>
    <property type="project" value="UniProtKB-UniRule"/>
</dbReference>
<evidence type="ECO:0000313" key="9">
    <source>
        <dbReference type="Proteomes" id="UP000282322"/>
    </source>
</evidence>
<dbReference type="InterPro" id="IPR055237">
    <property type="entry name" value="Cdc6_lid"/>
</dbReference>
<dbReference type="InterPro" id="IPR027417">
    <property type="entry name" value="P-loop_NTPase"/>
</dbReference>
<reference evidence="8 9" key="1">
    <citation type="submission" date="2018-11" db="EMBL/GenBank/DDBJ databases">
        <title>Taxonoimc description of Halomarina strain SPP-AMP-1.</title>
        <authorList>
            <person name="Pal Y."/>
            <person name="Srinivasana K."/>
            <person name="Verma A."/>
            <person name="Kumar P."/>
        </authorList>
    </citation>
    <scope>NUCLEOTIDE SEQUENCE [LARGE SCALE GENOMIC DNA]</scope>
    <source>
        <strain evidence="8 9">SPP-AMP-1</strain>
    </source>
</reference>
<dbReference type="SUPFAM" id="SSF46785">
    <property type="entry name" value="Winged helix' DNA-binding domain"/>
    <property type="match status" value="1"/>
</dbReference>
<dbReference type="Gene3D" id="1.10.8.60">
    <property type="match status" value="1"/>
</dbReference>
<evidence type="ECO:0000256" key="3">
    <source>
        <dbReference type="ARBA" id="ARBA00022741"/>
    </source>
</evidence>
<feature type="domain" description="AAA+ ATPase" evidence="6">
    <location>
        <begin position="50"/>
        <end position="206"/>
    </location>
</feature>
<dbReference type="InterPro" id="IPR014277">
    <property type="entry name" value="Orc1/Cdc6_arc"/>
</dbReference>
<gene>
    <name evidence="8" type="ORF">EIK79_14765</name>
</gene>
<dbReference type="Pfam" id="PF22703">
    <property type="entry name" value="Cdc6_lid"/>
    <property type="match status" value="1"/>
</dbReference>
<dbReference type="PANTHER" id="PTHR10763">
    <property type="entry name" value="CELL DIVISION CONTROL PROTEIN 6-RELATED"/>
    <property type="match status" value="1"/>
</dbReference>
<dbReference type="Gene3D" id="1.10.10.10">
    <property type="entry name" value="Winged helix-like DNA-binding domain superfamily/Winged helix DNA-binding domain"/>
    <property type="match status" value="1"/>
</dbReference>
<evidence type="ECO:0000313" key="8">
    <source>
        <dbReference type="EMBL" id="RRJ28783.1"/>
    </source>
</evidence>
<dbReference type="SUPFAM" id="SSF52540">
    <property type="entry name" value="P-loop containing nucleoside triphosphate hydrolases"/>
    <property type="match status" value="1"/>
</dbReference>
<evidence type="ECO:0000256" key="1">
    <source>
        <dbReference type="ARBA" id="ARBA00006184"/>
    </source>
</evidence>
<feature type="domain" description="Cdc6 C-terminal" evidence="7">
    <location>
        <begin position="305"/>
        <end position="388"/>
    </location>
</feature>
<dbReference type="Pfam" id="PF09079">
    <property type="entry name" value="WHD_Cdc6"/>
    <property type="match status" value="1"/>
</dbReference>
<evidence type="ECO:0000256" key="4">
    <source>
        <dbReference type="ARBA" id="ARBA00022840"/>
    </source>
</evidence>
<evidence type="ECO:0000259" key="6">
    <source>
        <dbReference type="SMART" id="SM00382"/>
    </source>
</evidence>
<dbReference type="InterPro" id="IPR015163">
    <property type="entry name" value="Cdc6_C"/>
</dbReference>
<dbReference type="NCBIfam" id="TIGR02928">
    <property type="entry name" value="orc1/cdc6 family replication initiation protein"/>
    <property type="match status" value="1"/>
</dbReference>
<evidence type="ECO:0000256" key="2">
    <source>
        <dbReference type="ARBA" id="ARBA00022705"/>
    </source>
</evidence>
<evidence type="ECO:0000256" key="5">
    <source>
        <dbReference type="HAMAP-Rule" id="MF_01407"/>
    </source>
</evidence>
<dbReference type="HAMAP" id="MF_01407">
    <property type="entry name" value="ORC1_type_DNA_replic_protein"/>
    <property type="match status" value="1"/>
</dbReference>
<dbReference type="InterPro" id="IPR050311">
    <property type="entry name" value="ORC1/CDC6"/>
</dbReference>
<dbReference type="InterPro" id="IPR049945">
    <property type="entry name" value="AAA_22"/>
</dbReference>
<dbReference type="InterPro" id="IPR036390">
    <property type="entry name" value="WH_DNA-bd_sf"/>
</dbReference>
<dbReference type="CDD" id="cd08768">
    <property type="entry name" value="Cdc6_C"/>
    <property type="match status" value="1"/>
</dbReference>
<protein>
    <recommendedName>
        <fullName evidence="5">ORC1-type DNA replication protein</fullName>
    </recommendedName>
</protein>
<dbReference type="FunFam" id="1.10.8.60:FF:000073">
    <property type="entry name" value="ORC1-type DNA replication protein"/>
    <property type="match status" value="1"/>
</dbReference>
<dbReference type="Pfam" id="PF13401">
    <property type="entry name" value="AAA_22"/>
    <property type="match status" value="1"/>
</dbReference>
<dbReference type="AlphaFoldDB" id="A0A3P3R8B9"/>
<feature type="binding site" evidence="5">
    <location>
        <begin position="62"/>
        <end position="66"/>
    </location>
    <ligand>
        <name>ATP</name>
        <dbReference type="ChEBI" id="CHEBI:30616"/>
    </ligand>
</feature>
<keyword evidence="9" id="KW-1185">Reference proteome</keyword>
<name>A0A3P3R8B9_9EURY</name>
<proteinExistence type="inferred from homology"/>
<keyword evidence="2 5" id="KW-0235">DNA replication</keyword>
<dbReference type="SMART" id="SM00382">
    <property type="entry name" value="AAA"/>
    <property type="match status" value="1"/>
</dbReference>
<dbReference type="Proteomes" id="UP000282322">
    <property type="component" value="Unassembled WGS sequence"/>
</dbReference>
<dbReference type="OrthoDB" id="195574at2157"/>
<dbReference type="InterPro" id="IPR036388">
    <property type="entry name" value="WH-like_DNA-bd_sf"/>
</dbReference>
<feature type="binding site" evidence="5">
    <location>
        <position position="210"/>
    </location>
    <ligand>
        <name>ATP</name>
        <dbReference type="ChEBI" id="CHEBI:30616"/>
    </ligand>
</feature>
<keyword evidence="4 5" id="KW-0067">ATP-binding</keyword>
<comment type="caution">
    <text evidence="8">The sequence shown here is derived from an EMBL/GenBank/DDBJ whole genome shotgun (WGS) entry which is preliminary data.</text>
</comment>
<dbReference type="CDD" id="cd00009">
    <property type="entry name" value="AAA"/>
    <property type="match status" value="1"/>
</dbReference>
<dbReference type="EMBL" id="RRCH01000032">
    <property type="protein sequence ID" value="RRJ28783.1"/>
    <property type="molecule type" value="Genomic_DNA"/>
</dbReference>
<organism evidence="8 9">
    <name type="scientific">Halocatena pleomorpha</name>
    <dbReference type="NCBI Taxonomy" id="1785090"/>
    <lineage>
        <taxon>Archaea</taxon>
        <taxon>Methanobacteriati</taxon>
        <taxon>Methanobacteriota</taxon>
        <taxon>Stenosarchaea group</taxon>
        <taxon>Halobacteria</taxon>
        <taxon>Halobacteriales</taxon>
        <taxon>Natronomonadaceae</taxon>
        <taxon>Halocatena</taxon>
    </lineage>
</organism>
<comment type="similarity">
    <text evidence="1 5">Belongs to the CDC6/cdc18 family.</text>
</comment>
<accession>A0A3P3R8B9</accession>
<dbReference type="SMART" id="SM01074">
    <property type="entry name" value="Cdc6_C"/>
    <property type="match status" value="1"/>
</dbReference>
<sequence>MGRFAQRSDIFIDEDTLRDEYTPEPDELVEREEEMDEYEEALQPTVNGSQPRHIFVYGETGVGKTVATRMILSELEEDQQHFSGVSIRVVWLNCKDLTSYLAAGHLVNKFREDGQYISTTGYPRGTVHQMLWEHLNELPESHILFVLDEVDSLGTDDELLYQLPRANSNGKVTETKVGIIGISNDFTYRENLSPRVQSSLCEHEIHFAPYDAPQLQAILEPRASKAFANDVLENDVLPLAAAFAGQDTGSARHALNILYKAGSIARRTDASQVTEDHVRKAADLVERGIIEDELRALPAQSHLLLYVLTVLASNDETPARRTRIYEVYETAANRCGTTVKAPRTVHNRLSQLSLKGFLKVNEVNEGINGGKHYDYGLDVDPDIVMDALETDNRLSDLV</sequence>
<dbReference type="GO" id="GO:0006260">
    <property type="term" value="P:DNA replication"/>
    <property type="evidence" value="ECO:0007669"/>
    <property type="project" value="UniProtKB-UniRule"/>
</dbReference>
<feature type="binding site" evidence="5">
    <location>
        <position position="222"/>
    </location>
    <ligand>
        <name>ATP</name>
        <dbReference type="ChEBI" id="CHEBI:30616"/>
    </ligand>
</feature>